<accession>A0A9D4DXC9</accession>
<gene>
    <name evidence="1" type="ORF">DPMN_169422</name>
</gene>
<dbReference type="EMBL" id="JAIWYP010000009">
    <property type="protein sequence ID" value="KAH3768210.1"/>
    <property type="molecule type" value="Genomic_DNA"/>
</dbReference>
<keyword evidence="2" id="KW-1185">Reference proteome</keyword>
<organism evidence="1 2">
    <name type="scientific">Dreissena polymorpha</name>
    <name type="common">Zebra mussel</name>
    <name type="synonym">Mytilus polymorpha</name>
    <dbReference type="NCBI Taxonomy" id="45954"/>
    <lineage>
        <taxon>Eukaryota</taxon>
        <taxon>Metazoa</taxon>
        <taxon>Spiralia</taxon>
        <taxon>Lophotrochozoa</taxon>
        <taxon>Mollusca</taxon>
        <taxon>Bivalvia</taxon>
        <taxon>Autobranchia</taxon>
        <taxon>Heteroconchia</taxon>
        <taxon>Euheterodonta</taxon>
        <taxon>Imparidentia</taxon>
        <taxon>Neoheterodontei</taxon>
        <taxon>Myida</taxon>
        <taxon>Dreissenoidea</taxon>
        <taxon>Dreissenidae</taxon>
        <taxon>Dreissena</taxon>
    </lineage>
</organism>
<name>A0A9D4DXC9_DREPO</name>
<dbReference type="AlphaFoldDB" id="A0A9D4DXC9"/>
<reference evidence="1" key="2">
    <citation type="submission" date="2020-11" db="EMBL/GenBank/DDBJ databases">
        <authorList>
            <person name="McCartney M.A."/>
            <person name="Auch B."/>
            <person name="Kono T."/>
            <person name="Mallez S."/>
            <person name="Becker A."/>
            <person name="Gohl D.M."/>
            <person name="Silverstein K.A.T."/>
            <person name="Koren S."/>
            <person name="Bechman K.B."/>
            <person name="Herman A."/>
            <person name="Abrahante J.E."/>
            <person name="Garbe J."/>
        </authorList>
    </citation>
    <scope>NUCLEOTIDE SEQUENCE</scope>
    <source>
        <strain evidence="1">Duluth1</strain>
        <tissue evidence="1">Whole animal</tissue>
    </source>
</reference>
<evidence type="ECO:0000313" key="1">
    <source>
        <dbReference type="EMBL" id="KAH3768210.1"/>
    </source>
</evidence>
<comment type="caution">
    <text evidence="1">The sequence shown here is derived from an EMBL/GenBank/DDBJ whole genome shotgun (WGS) entry which is preliminary data.</text>
</comment>
<proteinExistence type="predicted"/>
<dbReference type="Proteomes" id="UP000828390">
    <property type="component" value="Unassembled WGS sequence"/>
</dbReference>
<sequence length="68" mass="7813">MVQSENTQSEAATLEYDHRVEMDCVREDCVGVVCPTGVPYAPVCVPLWGKHECRWVCWVHFTINPSRF</sequence>
<protein>
    <submittedName>
        <fullName evidence="1">Uncharacterized protein</fullName>
    </submittedName>
</protein>
<reference evidence="1" key="1">
    <citation type="journal article" date="2019" name="bioRxiv">
        <title>The Genome of the Zebra Mussel, Dreissena polymorpha: A Resource for Invasive Species Research.</title>
        <authorList>
            <person name="McCartney M.A."/>
            <person name="Auch B."/>
            <person name="Kono T."/>
            <person name="Mallez S."/>
            <person name="Zhang Y."/>
            <person name="Obille A."/>
            <person name="Becker A."/>
            <person name="Abrahante J.E."/>
            <person name="Garbe J."/>
            <person name="Badalamenti J.P."/>
            <person name="Herman A."/>
            <person name="Mangelson H."/>
            <person name="Liachko I."/>
            <person name="Sullivan S."/>
            <person name="Sone E.D."/>
            <person name="Koren S."/>
            <person name="Silverstein K.A.T."/>
            <person name="Beckman K.B."/>
            <person name="Gohl D.M."/>
        </authorList>
    </citation>
    <scope>NUCLEOTIDE SEQUENCE</scope>
    <source>
        <strain evidence="1">Duluth1</strain>
        <tissue evidence="1">Whole animal</tissue>
    </source>
</reference>
<evidence type="ECO:0000313" key="2">
    <source>
        <dbReference type="Proteomes" id="UP000828390"/>
    </source>
</evidence>